<dbReference type="PANTHER" id="PTHR12526:SF627">
    <property type="entry name" value="D-RHAMNOSYLTRANSFERASE WBPZ"/>
    <property type="match status" value="1"/>
</dbReference>
<accession>A0A4Z0C4X2</accession>
<keyword evidence="4" id="KW-1185">Reference proteome</keyword>
<feature type="domain" description="Glycosyltransferase subfamily 4-like N-terminal" evidence="2">
    <location>
        <begin position="15"/>
        <end position="172"/>
    </location>
</feature>
<dbReference type="Pfam" id="PF00534">
    <property type="entry name" value="Glycos_transf_1"/>
    <property type="match status" value="1"/>
</dbReference>
<sequence>MRVLHVYKSYYPDTVGGIEQVISQLGRGLAALGHENRIFTLSPNPVPAVLRYPEGEVHRSRQTLEVASNNVSLSAFRDFRRQLEWADVVHYQFPWPFGDLLHVAVARRKPSVVSYQSDIVRQKWLLKAYRPLRDRFLLSVGAVVTTSPQYHASSEVLRNLPVPVKVVPNGVEESSYPQPRAEVLERWRARLGEGFFLFVGVLRYYKGLHTLVQAARGFAGQVVIAGDGPERSALERQVGAATGAGNVHLLGRVSDEDKMALLQLCRAFVFPSHLRSEAYGMSLVEAAMAGKPMVSCEIGTGTTFINENGTTGLAIPPADPAALRVAMQTLLDDPALARKLGAQARERFLAHFSASRMASAYEEIYAGLLAR</sequence>
<comment type="caution">
    <text evidence="3">The sequence shown here is derived from an EMBL/GenBank/DDBJ whole genome shotgun (WGS) entry which is preliminary data.</text>
</comment>
<dbReference type="Proteomes" id="UP000298180">
    <property type="component" value="Unassembled WGS sequence"/>
</dbReference>
<dbReference type="AlphaFoldDB" id="A0A4Z0C4X2"/>
<dbReference type="Gene3D" id="3.40.50.2000">
    <property type="entry name" value="Glycogen Phosphorylase B"/>
    <property type="match status" value="2"/>
</dbReference>
<dbReference type="GO" id="GO:0016757">
    <property type="term" value="F:glycosyltransferase activity"/>
    <property type="evidence" value="ECO:0007669"/>
    <property type="project" value="InterPro"/>
</dbReference>
<proteinExistence type="predicted"/>
<dbReference type="SUPFAM" id="SSF53756">
    <property type="entry name" value="UDP-Glycosyltransferase/glycogen phosphorylase"/>
    <property type="match status" value="1"/>
</dbReference>
<dbReference type="Pfam" id="PF13439">
    <property type="entry name" value="Glyco_transf_4"/>
    <property type="match status" value="1"/>
</dbReference>
<evidence type="ECO:0000259" key="2">
    <source>
        <dbReference type="Pfam" id="PF13439"/>
    </source>
</evidence>
<feature type="domain" description="Glycosyl transferase family 1" evidence="1">
    <location>
        <begin position="187"/>
        <end position="347"/>
    </location>
</feature>
<evidence type="ECO:0000259" key="1">
    <source>
        <dbReference type="Pfam" id="PF00534"/>
    </source>
</evidence>
<organism evidence="3 4">
    <name type="scientific">Ramlibacter henchirensis</name>
    <dbReference type="NCBI Taxonomy" id="204072"/>
    <lineage>
        <taxon>Bacteria</taxon>
        <taxon>Pseudomonadati</taxon>
        <taxon>Pseudomonadota</taxon>
        <taxon>Betaproteobacteria</taxon>
        <taxon>Burkholderiales</taxon>
        <taxon>Comamonadaceae</taxon>
        <taxon>Ramlibacter</taxon>
    </lineage>
</organism>
<dbReference type="EMBL" id="SMLM01000001">
    <property type="protein sequence ID" value="TFZ05159.1"/>
    <property type="molecule type" value="Genomic_DNA"/>
</dbReference>
<dbReference type="InterPro" id="IPR001296">
    <property type="entry name" value="Glyco_trans_1"/>
</dbReference>
<keyword evidence="3" id="KW-0808">Transferase</keyword>
<evidence type="ECO:0000313" key="4">
    <source>
        <dbReference type="Proteomes" id="UP000298180"/>
    </source>
</evidence>
<reference evidence="3 4" key="1">
    <citation type="submission" date="2019-03" db="EMBL/GenBank/DDBJ databases">
        <title>Ramlibacter henchirensis DSM 14656, whole genome shotgun sequence.</title>
        <authorList>
            <person name="Zhang X."/>
            <person name="Feng G."/>
            <person name="Zhu H."/>
        </authorList>
    </citation>
    <scope>NUCLEOTIDE SEQUENCE [LARGE SCALE GENOMIC DNA]</scope>
    <source>
        <strain evidence="3 4">DSM 14656</strain>
    </source>
</reference>
<dbReference type="InterPro" id="IPR028098">
    <property type="entry name" value="Glyco_trans_4-like_N"/>
</dbReference>
<dbReference type="OrthoDB" id="9802525at2"/>
<evidence type="ECO:0000313" key="3">
    <source>
        <dbReference type="EMBL" id="TFZ05159.1"/>
    </source>
</evidence>
<name>A0A4Z0C4X2_9BURK</name>
<dbReference type="RefSeq" id="WP_135261240.1">
    <property type="nucleotide sequence ID" value="NZ_SMLM01000001.1"/>
</dbReference>
<protein>
    <submittedName>
        <fullName evidence="3">Glycosyltransferase</fullName>
    </submittedName>
</protein>
<dbReference type="PANTHER" id="PTHR12526">
    <property type="entry name" value="GLYCOSYLTRANSFERASE"/>
    <property type="match status" value="1"/>
</dbReference>
<gene>
    <name evidence="3" type="ORF">EZ313_00300</name>
</gene>